<feature type="transmembrane region" description="Helical" evidence="7">
    <location>
        <begin position="77"/>
        <end position="100"/>
    </location>
</feature>
<feature type="transmembrane region" description="Helical" evidence="7">
    <location>
        <begin position="393"/>
        <end position="411"/>
    </location>
</feature>
<feature type="transmembrane region" description="Helical" evidence="7">
    <location>
        <begin position="368"/>
        <end position="387"/>
    </location>
</feature>
<comment type="subcellular location">
    <subcellularLocation>
        <location evidence="1">Cell membrane</location>
        <topology evidence="1">Multi-pass membrane protein</topology>
    </subcellularLocation>
</comment>
<accession>A0A975CEZ8</accession>
<dbReference type="InterPro" id="IPR050833">
    <property type="entry name" value="Poly_Biosynth_Transport"/>
</dbReference>
<feature type="transmembrane region" description="Helical" evidence="7">
    <location>
        <begin position="142"/>
        <end position="161"/>
    </location>
</feature>
<comment type="similarity">
    <text evidence="2">Belongs to the polysaccharide synthase family.</text>
</comment>
<gene>
    <name evidence="8" type="ORF">J1M35_11870</name>
</gene>
<keyword evidence="4 7" id="KW-0812">Transmembrane</keyword>
<keyword evidence="6 7" id="KW-0472">Membrane</keyword>
<evidence type="ECO:0000256" key="6">
    <source>
        <dbReference type="ARBA" id="ARBA00023136"/>
    </source>
</evidence>
<keyword evidence="3" id="KW-1003">Cell membrane</keyword>
<evidence type="ECO:0000256" key="5">
    <source>
        <dbReference type="ARBA" id="ARBA00022989"/>
    </source>
</evidence>
<dbReference type="PANTHER" id="PTHR30250">
    <property type="entry name" value="PST FAMILY PREDICTED COLANIC ACID TRANSPORTER"/>
    <property type="match status" value="1"/>
</dbReference>
<reference evidence="8" key="1">
    <citation type="submission" date="2021-03" db="EMBL/GenBank/DDBJ databases">
        <title>Ottowia sp. 27C isolated from the cloaca of a Giant Asian pond turtle (Heosemys grandis).</title>
        <authorList>
            <person name="Spergser J."/>
            <person name="Busse H.-J."/>
        </authorList>
    </citation>
    <scope>NUCLEOTIDE SEQUENCE</scope>
    <source>
        <strain evidence="8">27C</strain>
    </source>
</reference>
<evidence type="ECO:0000256" key="4">
    <source>
        <dbReference type="ARBA" id="ARBA00022692"/>
    </source>
</evidence>
<evidence type="ECO:0000313" key="9">
    <source>
        <dbReference type="Proteomes" id="UP000663903"/>
    </source>
</evidence>
<evidence type="ECO:0000256" key="3">
    <source>
        <dbReference type="ARBA" id="ARBA00022475"/>
    </source>
</evidence>
<feature type="transmembrane region" description="Helical" evidence="7">
    <location>
        <begin position="112"/>
        <end position="130"/>
    </location>
</feature>
<evidence type="ECO:0000313" key="8">
    <source>
        <dbReference type="EMBL" id="QTD43841.1"/>
    </source>
</evidence>
<evidence type="ECO:0000256" key="7">
    <source>
        <dbReference type="SAM" id="Phobius"/>
    </source>
</evidence>
<dbReference type="Pfam" id="PF13440">
    <property type="entry name" value="Polysacc_synt_3"/>
    <property type="match status" value="1"/>
</dbReference>
<dbReference type="KEGG" id="otd:J1M35_11870"/>
<dbReference type="AlphaFoldDB" id="A0A975CEZ8"/>
<feature type="transmembrane region" description="Helical" evidence="7">
    <location>
        <begin position="173"/>
        <end position="192"/>
    </location>
</feature>
<dbReference type="PANTHER" id="PTHR30250:SF10">
    <property type="entry name" value="LIPOPOLYSACCHARIDE BIOSYNTHESIS PROTEIN WZXC"/>
    <property type="match status" value="1"/>
</dbReference>
<evidence type="ECO:0000256" key="2">
    <source>
        <dbReference type="ARBA" id="ARBA00007430"/>
    </source>
</evidence>
<dbReference type="GO" id="GO:0005886">
    <property type="term" value="C:plasma membrane"/>
    <property type="evidence" value="ECO:0007669"/>
    <property type="project" value="UniProtKB-SubCell"/>
</dbReference>
<evidence type="ECO:0000256" key="1">
    <source>
        <dbReference type="ARBA" id="ARBA00004651"/>
    </source>
</evidence>
<name>A0A975CEZ8_9BURK</name>
<feature type="transmembrane region" description="Helical" evidence="7">
    <location>
        <begin position="47"/>
        <end position="65"/>
    </location>
</feature>
<dbReference type="EMBL" id="CP071796">
    <property type="protein sequence ID" value="QTD43841.1"/>
    <property type="molecule type" value="Genomic_DNA"/>
</dbReference>
<proteinExistence type="inferred from homology"/>
<feature type="transmembrane region" description="Helical" evidence="7">
    <location>
        <begin position="300"/>
        <end position="321"/>
    </location>
</feature>
<keyword evidence="5 7" id="KW-1133">Transmembrane helix</keyword>
<organism evidence="8 9">
    <name type="scientific">Ottowia testudinis</name>
    <dbReference type="NCBI Taxonomy" id="2816950"/>
    <lineage>
        <taxon>Bacteria</taxon>
        <taxon>Pseudomonadati</taxon>
        <taxon>Pseudomonadota</taxon>
        <taxon>Betaproteobacteria</taxon>
        <taxon>Burkholderiales</taxon>
        <taxon>Comamonadaceae</taxon>
        <taxon>Ottowia</taxon>
    </lineage>
</organism>
<keyword evidence="9" id="KW-1185">Reference proteome</keyword>
<feature type="transmembrane region" description="Helical" evidence="7">
    <location>
        <begin position="341"/>
        <end position="361"/>
    </location>
</feature>
<dbReference type="Proteomes" id="UP000663903">
    <property type="component" value="Chromosome"/>
</dbReference>
<protein>
    <submittedName>
        <fullName evidence="8">Oligosaccharide flippase family protein</fullName>
    </submittedName>
</protein>
<sequence>MSAARAPSLASATLTLLWGGALAQLLPLLLGPAIARLFTPEAMGVFTQFTTLAAALAVAASLRYEQALPLARHEADAAALLALALRLVAGAVLLSMPLAWALHAAGWLPLPALLPLAMACSGGLQVLMLWANRAQRFHALAIGRVAQYGGAALGQVLLGWLLWQGTAAGGEGAWALVLAPMAAQLLAVAWLLRPAPSGGWRALLPPAAPALRTRMRAVARQHQDFALVNTPHAFLGTLQDALAVALLVAWSGEAAAGFWGLALRYLKAPATLVGSAVSQALYPRLAAAAADEAPRLVRQVMALLAVPALGLMAVLMVAGPWLFQWFFGAPWREAGELARALAPYIAAHFVAAPLAVVTMAWDAQRWAFRLALLGQVLFVAALAAGLWRGGLLGGAWAVSAVMVPYFAWYFWRLARWPRVPGRAAPREEGT</sequence>